<evidence type="ECO:0000313" key="5">
    <source>
        <dbReference type="Proteomes" id="UP001108027"/>
    </source>
</evidence>
<dbReference type="Proteomes" id="UP001108027">
    <property type="component" value="Unassembled WGS sequence"/>
</dbReference>
<feature type="domain" description="CBS" evidence="3">
    <location>
        <begin position="8"/>
        <end position="68"/>
    </location>
</feature>
<dbReference type="Pfam" id="PF00571">
    <property type="entry name" value="CBS"/>
    <property type="match status" value="2"/>
</dbReference>
<dbReference type="InterPro" id="IPR051257">
    <property type="entry name" value="Diverse_CBS-Domain"/>
</dbReference>
<evidence type="ECO:0000256" key="2">
    <source>
        <dbReference type="PROSITE-ProRule" id="PRU00703"/>
    </source>
</evidence>
<evidence type="ECO:0000259" key="3">
    <source>
        <dbReference type="PROSITE" id="PS51371"/>
    </source>
</evidence>
<dbReference type="PANTHER" id="PTHR43080:SF2">
    <property type="entry name" value="CBS DOMAIN-CONTAINING PROTEIN"/>
    <property type="match status" value="1"/>
</dbReference>
<reference evidence="4" key="1">
    <citation type="submission" date="2021-10" db="EMBL/GenBank/DDBJ databases">
        <title>The diversity and Nitrogen Metabolism of Culturable Nitrate-Utilizing Bacteria Within the Oxygen Minimum Zone of the Changjiang (Yangtze River)Estuary.</title>
        <authorList>
            <person name="Zhang D."/>
            <person name="Zheng J."/>
            <person name="Liu S."/>
            <person name="He W."/>
        </authorList>
    </citation>
    <scope>NUCLEOTIDE SEQUENCE</scope>
    <source>
        <strain evidence="4">FXH-223</strain>
    </source>
</reference>
<comment type="caution">
    <text evidence="4">The sequence shown here is derived from an EMBL/GenBank/DDBJ whole genome shotgun (WGS) entry which is preliminary data.</text>
</comment>
<organism evidence="4 5">
    <name type="scientific">Alloalcanivorax marinus</name>
    <dbReference type="NCBI Taxonomy" id="1177169"/>
    <lineage>
        <taxon>Bacteria</taxon>
        <taxon>Pseudomonadati</taxon>
        <taxon>Pseudomonadota</taxon>
        <taxon>Gammaproteobacteria</taxon>
        <taxon>Oceanospirillales</taxon>
        <taxon>Alcanivoracaceae</taxon>
        <taxon>Alloalcanivorax</taxon>
    </lineage>
</organism>
<dbReference type="Gene3D" id="3.10.580.10">
    <property type="entry name" value="CBS-domain"/>
    <property type="match status" value="1"/>
</dbReference>
<feature type="domain" description="CBS" evidence="3">
    <location>
        <begin position="74"/>
        <end position="132"/>
    </location>
</feature>
<evidence type="ECO:0000313" key="4">
    <source>
        <dbReference type="EMBL" id="MCC4309576.1"/>
    </source>
</evidence>
<dbReference type="AlphaFoldDB" id="A0A9Q3ULT2"/>
<accession>A0A9Q3ULT2</accession>
<keyword evidence="1 2" id="KW-0129">CBS domain</keyword>
<dbReference type="SMART" id="SM00116">
    <property type="entry name" value="CBS"/>
    <property type="match status" value="2"/>
</dbReference>
<evidence type="ECO:0000256" key="1">
    <source>
        <dbReference type="ARBA" id="ARBA00023122"/>
    </source>
</evidence>
<name>A0A9Q3ULT2_9GAMM</name>
<dbReference type="PROSITE" id="PS51371">
    <property type="entry name" value="CBS"/>
    <property type="match status" value="2"/>
</dbReference>
<dbReference type="InterPro" id="IPR000644">
    <property type="entry name" value="CBS_dom"/>
</dbReference>
<dbReference type="RefSeq" id="WP_204429862.1">
    <property type="nucleotide sequence ID" value="NZ_JADDOL010000014.1"/>
</dbReference>
<dbReference type="PANTHER" id="PTHR43080">
    <property type="entry name" value="CBS DOMAIN-CONTAINING PROTEIN CBSX3, MITOCHONDRIAL"/>
    <property type="match status" value="1"/>
</dbReference>
<keyword evidence="5" id="KW-1185">Reference proteome</keyword>
<dbReference type="InterPro" id="IPR046342">
    <property type="entry name" value="CBS_dom_sf"/>
</dbReference>
<sequence>MMQVKEVMTPVVETVQGGCTVSEAATRMASRDVGALPVLSGDDRLMGMLTDRDIVLRVLVPGHSAADVRVRDAMTRTVRYCFDDEECGHVARSMARLGVLRMPVLDHQRHLVGIVSAGDLQARAGATAANDVDGAGNRVDEAVEETFPASDPITPARDP</sequence>
<protein>
    <submittedName>
        <fullName evidence="4">CBS domain-containing protein</fullName>
    </submittedName>
</protein>
<dbReference type="SUPFAM" id="SSF54631">
    <property type="entry name" value="CBS-domain pair"/>
    <property type="match status" value="1"/>
</dbReference>
<gene>
    <name evidence="4" type="ORF">LL252_13450</name>
</gene>
<proteinExistence type="predicted"/>
<dbReference type="EMBL" id="JAJGNA010000018">
    <property type="protein sequence ID" value="MCC4309576.1"/>
    <property type="molecule type" value="Genomic_DNA"/>
</dbReference>